<sequence length="324" mass="37849">MTIEILRPQSPNHQALARLKARLPKHHEKYPSILEKLDQTNAGYHGELRVDKFIEEVQFPQQVHIIPDLHIRLHAKRYIQIDTLILTKSYILITEVKNITGTLRFKEYPNKLVRIVDNKEEKPFDCPVVQLERNSDGISNILAKVNLKLPIHQALVFPSQNTIIENAPKNRNIFFVKQFPLFIQKLNKLPPILTESQLTFLANELININKKFPSKPLCERLNINPEHLQKGVLCKHCDTALLRKSLRTWICSVCKTKDTNPIPRNIEDLFILIKPHISIQDCMYYLQINSRYTIYNSLQKMQLEKRGHKKSTKYTKITKPSTQK</sequence>
<dbReference type="PROSITE" id="PS50965">
    <property type="entry name" value="NERD"/>
    <property type="match status" value="1"/>
</dbReference>
<dbReference type="InterPro" id="IPR011528">
    <property type="entry name" value="NERD"/>
</dbReference>
<proteinExistence type="predicted"/>
<accession>A0A544TL80</accession>
<dbReference type="Pfam" id="PF08378">
    <property type="entry name" value="NERD"/>
    <property type="match status" value="1"/>
</dbReference>
<keyword evidence="3" id="KW-1185">Reference proteome</keyword>
<evidence type="ECO:0000313" key="2">
    <source>
        <dbReference type="EMBL" id="TQR18170.1"/>
    </source>
</evidence>
<dbReference type="EMBL" id="VDGG01000004">
    <property type="protein sequence ID" value="TQR18170.1"/>
    <property type="molecule type" value="Genomic_DNA"/>
</dbReference>
<gene>
    <name evidence="2" type="ORF">FG383_03090</name>
</gene>
<organism evidence="2 3">
    <name type="scientific">Psychrobacillus soli</name>
    <dbReference type="NCBI Taxonomy" id="1543965"/>
    <lineage>
        <taxon>Bacteria</taxon>
        <taxon>Bacillati</taxon>
        <taxon>Bacillota</taxon>
        <taxon>Bacilli</taxon>
        <taxon>Bacillales</taxon>
        <taxon>Bacillaceae</taxon>
        <taxon>Psychrobacillus</taxon>
    </lineage>
</organism>
<evidence type="ECO:0000259" key="1">
    <source>
        <dbReference type="PROSITE" id="PS50965"/>
    </source>
</evidence>
<dbReference type="Proteomes" id="UP000318937">
    <property type="component" value="Unassembled WGS sequence"/>
</dbReference>
<dbReference type="OrthoDB" id="569879at2"/>
<feature type="domain" description="NERD" evidence="1">
    <location>
        <begin position="42"/>
        <end position="161"/>
    </location>
</feature>
<reference evidence="2 3" key="1">
    <citation type="submission" date="2019-05" db="EMBL/GenBank/DDBJ databases">
        <title>Psychrobacillus vulpis sp. nov., a new species isolated from feces of a red fox that inhabits in The Tablas de Daimiel Natural Park, Albacete, Spain.</title>
        <authorList>
            <person name="Rodriguez M."/>
            <person name="Reina J.C."/>
            <person name="Bejar V."/>
            <person name="Llamas I."/>
        </authorList>
    </citation>
    <scope>NUCLEOTIDE SEQUENCE [LARGE SCALE GENOMIC DNA]</scope>
    <source>
        <strain evidence="2 3">NHI-2</strain>
    </source>
</reference>
<name>A0A544TL80_9BACI</name>
<comment type="caution">
    <text evidence="2">The sequence shown here is derived from an EMBL/GenBank/DDBJ whole genome shotgun (WGS) entry which is preliminary data.</text>
</comment>
<dbReference type="AlphaFoldDB" id="A0A544TL80"/>
<evidence type="ECO:0000313" key="3">
    <source>
        <dbReference type="Proteomes" id="UP000318937"/>
    </source>
</evidence>
<protein>
    <submittedName>
        <fullName evidence="2">NERD domain-containing protein</fullName>
    </submittedName>
</protein>